<dbReference type="InterPro" id="IPR027417">
    <property type="entry name" value="P-loop_NTPase"/>
</dbReference>
<evidence type="ECO:0000256" key="10">
    <source>
        <dbReference type="ARBA" id="ARBA00047936"/>
    </source>
</evidence>
<keyword evidence="2" id="KW-0813">Transport</keyword>
<dbReference type="Pfam" id="PF08402">
    <property type="entry name" value="TOBE_2"/>
    <property type="match status" value="1"/>
</dbReference>
<evidence type="ECO:0000256" key="9">
    <source>
        <dbReference type="ARBA" id="ARBA00041133"/>
    </source>
</evidence>
<keyword evidence="4" id="KW-0547">Nucleotide-binding</keyword>
<dbReference type="InterPro" id="IPR003593">
    <property type="entry name" value="AAA+_ATPase"/>
</dbReference>
<sequence>MKEVKLVGVSKSFGSTIAVDNVSLEVNKGEFFTLLGPSGCGKTTTLRMIAGFEKPDKGSIYIGEVVVNDLPPERRNIGFVFQNYALFPHMTVFENIAFPLKLKKYSEGEVRRKVKELLSLVKLEGFENRYPRQLSGGQQQRVALARALAREPDVLLLDEPLSNLDALLRIELRRELKNIQRKTGVTAIYVTHDQDEAFSLSDRIAVMNRGRIEAVGSPDSVFNSPRTLFVARFLRYKNIFEVKVGKDTVELFGKQFSLKDFNIDAVEGKMYVAIRPDTLHVSPKPPEQVGRDNIVLEGKLIDKLFYGSETEIYVDVQGYELITLVSTSLANTLNIGDNLYLLISKKDLKFLVP</sequence>
<evidence type="ECO:0000256" key="1">
    <source>
        <dbReference type="ARBA" id="ARBA00004236"/>
    </source>
</evidence>
<evidence type="ECO:0000256" key="6">
    <source>
        <dbReference type="ARBA" id="ARBA00038307"/>
    </source>
</evidence>
<dbReference type="PROSITE" id="PS00211">
    <property type="entry name" value="ABC_TRANSPORTER_1"/>
    <property type="match status" value="1"/>
</dbReference>
<dbReference type="EC" id="7.3.2.6" evidence="8"/>
<dbReference type="InterPro" id="IPR003439">
    <property type="entry name" value="ABC_transporter-like_ATP-bd"/>
</dbReference>
<evidence type="ECO:0000256" key="4">
    <source>
        <dbReference type="ARBA" id="ARBA00022741"/>
    </source>
</evidence>
<protein>
    <recommendedName>
        <fullName evidence="9">Molybdate/tungstate import ATP-binding protein WtpC</fullName>
        <ecNumber evidence="8">7.3.2.6</ecNumber>
    </recommendedName>
</protein>
<dbReference type="InterPro" id="IPR050093">
    <property type="entry name" value="ABC_SmlMolc_Importer"/>
</dbReference>
<dbReference type="InterPro" id="IPR017871">
    <property type="entry name" value="ABC_transporter-like_CS"/>
</dbReference>
<dbReference type="GO" id="GO:0005524">
    <property type="term" value="F:ATP binding"/>
    <property type="evidence" value="ECO:0007669"/>
    <property type="project" value="UniProtKB-KW"/>
</dbReference>
<dbReference type="Gene3D" id="3.40.50.300">
    <property type="entry name" value="P-loop containing nucleotide triphosphate hydrolases"/>
    <property type="match status" value="1"/>
</dbReference>
<comment type="similarity">
    <text evidence="6">Belongs to the ABC transporter superfamily. Sulfate/tungstate importer (TC 3.A.1.6) family.</text>
</comment>
<dbReference type="SUPFAM" id="SSF50331">
    <property type="entry name" value="MOP-like"/>
    <property type="match status" value="1"/>
</dbReference>
<evidence type="ECO:0000256" key="3">
    <source>
        <dbReference type="ARBA" id="ARBA00022505"/>
    </source>
</evidence>
<dbReference type="EMBL" id="DRYK01000026">
    <property type="protein sequence ID" value="HHP67523.1"/>
    <property type="molecule type" value="Genomic_DNA"/>
</dbReference>
<comment type="subunit">
    <text evidence="7">The complex is composed of two ATP-binding proteins (WtpC), two transmembrane proteins (WtpB) and a solute-binding protein (WtpA).</text>
</comment>
<organism evidence="13">
    <name type="scientific">Thermogladius calderae</name>
    <dbReference type="NCBI Taxonomy" id="1200300"/>
    <lineage>
        <taxon>Archaea</taxon>
        <taxon>Thermoproteota</taxon>
        <taxon>Thermoprotei</taxon>
        <taxon>Desulfurococcales</taxon>
        <taxon>Desulfurococcaceae</taxon>
        <taxon>Thermogladius</taxon>
    </lineage>
</organism>
<evidence type="ECO:0000256" key="11">
    <source>
        <dbReference type="ARBA" id="ARBA00057369"/>
    </source>
</evidence>
<evidence type="ECO:0000256" key="2">
    <source>
        <dbReference type="ARBA" id="ARBA00022448"/>
    </source>
</evidence>
<dbReference type="PANTHER" id="PTHR42781">
    <property type="entry name" value="SPERMIDINE/PUTRESCINE IMPORT ATP-BINDING PROTEIN POTA"/>
    <property type="match status" value="1"/>
</dbReference>
<comment type="catalytic activity">
    <reaction evidence="10">
        <text>tungstate(in) + ATP + H2O = tungstate(out) + ADP + phosphate + H(+)</text>
        <dbReference type="Rhea" id="RHEA:35027"/>
        <dbReference type="ChEBI" id="CHEBI:15377"/>
        <dbReference type="ChEBI" id="CHEBI:15378"/>
        <dbReference type="ChEBI" id="CHEBI:30616"/>
        <dbReference type="ChEBI" id="CHEBI:43474"/>
        <dbReference type="ChEBI" id="CHEBI:46502"/>
        <dbReference type="ChEBI" id="CHEBI:456216"/>
        <dbReference type="EC" id="7.3.2.6"/>
    </reaction>
</comment>
<evidence type="ECO:0000256" key="7">
    <source>
        <dbReference type="ARBA" id="ARBA00038781"/>
    </source>
</evidence>
<comment type="subcellular location">
    <subcellularLocation>
        <location evidence="1">Cell membrane</location>
    </subcellularLocation>
</comment>
<dbReference type="PANTHER" id="PTHR42781:SF4">
    <property type="entry name" value="SPERMIDINE_PUTRESCINE IMPORT ATP-BINDING PROTEIN POTA"/>
    <property type="match status" value="1"/>
</dbReference>
<dbReference type="FunFam" id="3.40.50.300:FF:000425">
    <property type="entry name" value="Probable ABC transporter, ATP-binding subunit"/>
    <property type="match status" value="1"/>
</dbReference>
<evidence type="ECO:0000313" key="13">
    <source>
        <dbReference type="EMBL" id="HHP67523.1"/>
    </source>
</evidence>
<comment type="function">
    <text evidence="11">Part of the ABC transporter complex WtpABC involved in molybdate/tungstate import. Responsible for energy coupling to the transport system.</text>
</comment>
<evidence type="ECO:0000256" key="8">
    <source>
        <dbReference type="ARBA" id="ARBA00039025"/>
    </source>
</evidence>
<evidence type="ECO:0000259" key="12">
    <source>
        <dbReference type="PROSITE" id="PS50893"/>
    </source>
</evidence>
<dbReference type="SUPFAM" id="SSF52540">
    <property type="entry name" value="P-loop containing nucleoside triphosphate hydrolases"/>
    <property type="match status" value="1"/>
</dbReference>
<dbReference type="GO" id="GO:1901238">
    <property type="term" value="F:ABC-type tungstate transporter activity"/>
    <property type="evidence" value="ECO:0007669"/>
    <property type="project" value="UniProtKB-EC"/>
</dbReference>
<dbReference type="GO" id="GO:0043190">
    <property type="term" value="C:ATP-binding cassette (ABC) transporter complex"/>
    <property type="evidence" value="ECO:0007669"/>
    <property type="project" value="InterPro"/>
</dbReference>
<accession>A0A7J3XY57</accession>
<evidence type="ECO:0000256" key="5">
    <source>
        <dbReference type="ARBA" id="ARBA00022840"/>
    </source>
</evidence>
<dbReference type="InterPro" id="IPR013611">
    <property type="entry name" value="Transp-assoc_OB_typ2"/>
</dbReference>
<dbReference type="GO" id="GO:0016887">
    <property type="term" value="F:ATP hydrolysis activity"/>
    <property type="evidence" value="ECO:0007669"/>
    <property type="project" value="InterPro"/>
</dbReference>
<comment type="caution">
    <text evidence="13">The sequence shown here is derived from an EMBL/GenBank/DDBJ whole genome shotgun (WGS) entry which is preliminary data.</text>
</comment>
<dbReference type="InterPro" id="IPR008995">
    <property type="entry name" value="Mo/tungstate-bd_C_term_dom"/>
</dbReference>
<dbReference type="AlphaFoldDB" id="A0A7J3XY57"/>
<keyword evidence="3" id="KW-0500">Molybdenum</keyword>
<feature type="domain" description="ABC transporter" evidence="12">
    <location>
        <begin position="4"/>
        <end position="234"/>
    </location>
</feature>
<proteinExistence type="inferred from homology"/>
<dbReference type="SMART" id="SM00382">
    <property type="entry name" value="AAA"/>
    <property type="match status" value="1"/>
</dbReference>
<name>A0A7J3XY57_9CREN</name>
<dbReference type="PROSITE" id="PS50893">
    <property type="entry name" value="ABC_TRANSPORTER_2"/>
    <property type="match status" value="1"/>
</dbReference>
<dbReference type="Pfam" id="PF00005">
    <property type="entry name" value="ABC_tran"/>
    <property type="match status" value="1"/>
</dbReference>
<keyword evidence="5 13" id="KW-0067">ATP-binding</keyword>
<reference evidence="13" key="1">
    <citation type="journal article" date="2020" name="mSystems">
        <title>Genome- and Community-Level Interaction Insights into Carbon Utilization and Element Cycling Functions of Hydrothermarchaeota in Hydrothermal Sediment.</title>
        <authorList>
            <person name="Zhou Z."/>
            <person name="Liu Y."/>
            <person name="Xu W."/>
            <person name="Pan J."/>
            <person name="Luo Z.H."/>
            <person name="Li M."/>
        </authorList>
    </citation>
    <scope>NUCLEOTIDE SEQUENCE [LARGE SCALE GENOMIC DNA]</scope>
    <source>
        <strain evidence="13">SpSt-110</strain>
    </source>
</reference>
<gene>
    <name evidence="13" type="ORF">ENM60_01835</name>
</gene>